<evidence type="ECO:0000256" key="4">
    <source>
        <dbReference type="ARBA" id="ARBA00022777"/>
    </source>
</evidence>
<organism evidence="7 8">
    <name type="scientific">Trichomonas vaginalis (strain ATCC PRA-98 / G3)</name>
    <dbReference type="NCBI Taxonomy" id="412133"/>
    <lineage>
        <taxon>Eukaryota</taxon>
        <taxon>Metamonada</taxon>
        <taxon>Parabasalia</taxon>
        <taxon>Trichomonadida</taxon>
        <taxon>Trichomonadidae</taxon>
        <taxon>Trichomonas</taxon>
    </lineage>
</organism>
<dbReference type="PANTHER" id="PTHR24346">
    <property type="entry name" value="MAP/MICROTUBULE AFFINITY-REGULATING KINASE"/>
    <property type="match status" value="1"/>
</dbReference>
<dbReference type="PROSITE" id="PS50011">
    <property type="entry name" value="PROTEIN_KINASE_DOM"/>
    <property type="match status" value="1"/>
</dbReference>
<proteinExistence type="predicted"/>
<dbReference type="VEuPathDB" id="TrichDB:TVAGG3_1016260"/>
<dbReference type="Gene3D" id="1.10.510.10">
    <property type="entry name" value="Transferase(Phosphotransferase) domain 1"/>
    <property type="match status" value="1"/>
</dbReference>
<dbReference type="GO" id="GO:0004674">
    <property type="term" value="F:protein serine/threonine kinase activity"/>
    <property type="evidence" value="ECO:0000318"/>
    <property type="project" value="GO_Central"/>
</dbReference>
<dbReference type="InterPro" id="IPR000719">
    <property type="entry name" value="Prot_kinase_dom"/>
</dbReference>
<accession>A2DZ99</accession>
<dbReference type="AlphaFoldDB" id="A2DZ99"/>
<sequence length="292" mass="33323">MTLSPYSFDTLIDSGAFGSICSCHNRFNNIDYSCEIIPMEIKNNEQQLQVFKHEICLNAQINHPNIIKLVDVMIDANNIYTIFDSFIGVTLDSMVQKNNGIDEQTAAKYFKQIMSGISYLHHRGIAHKEISLKSIHVLMDNTIKITEFGVYRHPSKSSGMTFVYMPPEVLLEKSFDKFKADIWTAGICLYAMTANHMPWTVNESTPVESVWEDIESQICSGEIIFDDNQSEMLQDLLSQMLSIEPDFRPDADEILNHPWLEMMAPDENIDAPEPNQKIIFTVNSLINDIDNK</sequence>
<evidence type="ECO:0000256" key="5">
    <source>
        <dbReference type="ARBA" id="ARBA00022840"/>
    </source>
</evidence>
<evidence type="ECO:0000313" key="7">
    <source>
        <dbReference type="EMBL" id="EAY14228.1"/>
    </source>
</evidence>
<dbReference type="STRING" id="5722.A2DZ99"/>
<dbReference type="EMBL" id="DS113273">
    <property type="protein sequence ID" value="EAY14228.1"/>
    <property type="molecule type" value="Genomic_DNA"/>
</dbReference>
<evidence type="ECO:0000259" key="6">
    <source>
        <dbReference type="PROSITE" id="PS50011"/>
    </source>
</evidence>
<dbReference type="Pfam" id="PF00069">
    <property type="entry name" value="Pkinase"/>
    <property type="match status" value="1"/>
</dbReference>
<evidence type="ECO:0000256" key="3">
    <source>
        <dbReference type="ARBA" id="ARBA00022741"/>
    </source>
</evidence>
<keyword evidence="5" id="KW-0067">ATP-binding</keyword>
<dbReference type="PIRSF" id="PIRSF000654">
    <property type="entry name" value="Integrin-linked_kinase"/>
    <property type="match status" value="1"/>
</dbReference>
<keyword evidence="2" id="KW-0808">Transferase</keyword>
<reference evidence="7" key="1">
    <citation type="submission" date="2006-10" db="EMBL/GenBank/DDBJ databases">
        <authorList>
            <person name="Amadeo P."/>
            <person name="Zhao Q."/>
            <person name="Wortman J."/>
            <person name="Fraser-Liggett C."/>
            <person name="Carlton J."/>
        </authorList>
    </citation>
    <scope>NUCLEOTIDE SEQUENCE</scope>
    <source>
        <strain evidence="7">G3</strain>
    </source>
</reference>
<keyword evidence="1" id="KW-0723">Serine/threonine-protein kinase</keyword>
<dbReference type="SUPFAM" id="SSF56112">
    <property type="entry name" value="Protein kinase-like (PK-like)"/>
    <property type="match status" value="1"/>
</dbReference>
<keyword evidence="4 7" id="KW-0418">Kinase</keyword>
<keyword evidence="8" id="KW-1185">Reference proteome</keyword>
<keyword evidence="3" id="KW-0547">Nucleotide-binding</keyword>
<dbReference type="RefSeq" id="XP_001326451.1">
    <property type="nucleotide sequence ID" value="XM_001326416.1"/>
</dbReference>
<dbReference type="InterPro" id="IPR011009">
    <property type="entry name" value="Kinase-like_dom_sf"/>
</dbReference>
<dbReference type="OMA" id="WEDIESQ"/>
<evidence type="ECO:0000256" key="1">
    <source>
        <dbReference type="ARBA" id="ARBA00022527"/>
    </source>
</evidence>
<evidence type="ECO:0000256" key="2">
    <source>
        <dbReference type="ARBA" id="ARBA00022679"/>
    </source>
</evidence>
<reference evidence="7" key="2">
    <citation type="journal article" date="2007" name="Science">
        <title>Draft genome sequence of the sexually transmitted pathogen Trichomonas vaginalis.</title>
        <authorList>
            <person name="Carlton J.M."/>
            <person name="Hirt R.P."/>
            <person name="Silva J.C."/>
            <person name="Delcher A.L."/>
            <person name="Schatz M."/>
            <person name="Zhao Q."/>
            <person name="Wortman J.R."/>
            <person name="Bidwell S.L."/>
            <person name="Alsmark U.C.M."/>
            <person name="Besteiro S."/>
            <person name="Sicheritz-Ponten T."/>
            <person name="Noel C.J."/>
            <person name="Dacks J.B."/>
            <person name="Foster P.G."/>
            <person name="Simillion C."/>
            <person name="Van de Peer Y."/>
            <person name="Miranda-Saavedra D."/>
            <person name="Barton G.J."/>
            <person name="Westrop G.D."/>
            <person name="Mueller S."/>
            <person name="Dessi D."/>
            <person name="Fiori P.L."/>
            <person name="Ren Q."/>
            <person name="Paulsen I."/>
            <person name="Zhang H."/>
            <person name="Bastida-Corcuera F.D."/>
            <person name="Simoes-Barbosa A."/>
            <person name="Brown M.T."/>
            <person name="Hayes R.D."/>
            <person name="Mukherjee M."/>
            <person name="Okumura C.Y."/>
            <person name="Schneider R."/>
            <person name="Smith A.J."/>
            <person name="Vanacova S."/>
            <person name="Villalvazo M."/>
            <person name="Haas B.J."/>
            <person name="Pertea M."/>
            <person name="Feldblyum T.V."/>
            <person name="Utterback T.R."/>
            <person name="Shu C.L."/>
            <person name="Osoegawa K."/>
            <person name="de Jong P.J."/>
            <person name="Hrdy I."/>
            <person name="Horvathova L."/>
            <person name="Zubacova Z."/>
            <person name="Dolezal P."/>
            <person name="Malik S.B."/>
            <person name="Logsdon J.M. Jr."/>
            <person name="Henze K."/>
            <person name="Gupta A."/>
            <person name="Wang C.C."/>
            <person name="Dunne R.L."/>
            <person name="Upcroft J.A."/>
            <person name="Upcroft P."/>
            <person name="White O."/>
            <person name="Salzberg S.L."/>
            <person name="Tang P."/>
            <person name="Chiu C.-H."/>
            <person name="Lee Y.-S."/>
            <person name="Embley T.M."/>
            <person name="Coombs G.H."/>
            <person name="Mottram J.C."/>
            <person name="Tachezy J."/>
            <person name="Fraser-Liggett C.M."/>
            <person name="Johnson P.J."/>
        </authorList>
    </citation>
    <scope>NUCLEOTIDE SEQUENCE [LARGE SCALE GENOMIC DNA]</scope>
    <source>
        <strain evidence="7">G3</strain>
    </source>
</reference>
<protein>
    <submittedName>
        <fullName evidence="7">CAMK family protein kinase</fullName>
    </submittedName>
</protein>
<dbReference type="SMR" id="A2DZ99"/>
<dbReference type="eggNOG" id="KOG0583">
    <property type="taxonomic scope" value="Eukaryota"/>
</dbReference>
<dbReference type="OrthoDB" id="6513151at2759"/>
<dbReference type="InParanoid" id="A2DZ99"/>
<feature type="domain" description="Protein kinase" evidence="6">
    <location>
        <begin position="6"/>
        <end position="260"/>
    </location>
</feature>
<name>A2DZ99_TRIV3</name>
<dbReference type="VEuPathDB" id="TrichDB:TVAG_486710"/>
<dbReference type="PANTHER" id="PTHR24346:SF82">
    <property type="entry name" value="KP78A-RELATED"/>
    <property type="match status" value="1"/>
</dbReference>
<evidence type="ECO:0000313" key="8">
    <source>
        <dbReference type="Proteomes" id="UP000001542"/>
    </source>
</evidence>
<dbReference type="KEGG" id="tva:4772216"/>
<dbReference type="Proteomes" id="UP000001542">
    <property type="component" value="Unassembled WGS sequence"/>
</dbReference>
<gene>
    <name evidence="7" type="ORF">TVAG_486710</name>
</gene>
<dbReference type="GO" id="GO:0007165">
    <property type="term" value="P:signal transduction"/>
    <property type="evidence" value="ECO:0000318"/>
    <property type="project" value="GO_Central"/>
</dbReference>
<dbReference type="GO" id="GO:0005524">
    <property type="term" value="F:ATP binding"/>
    <property type="evidence" value="ECO:0007669"/>
    <property type="project" value="UniProtKB-KW"/>
</dbReference>